<dbReference type="Gene3D" id="1.10.287.950">
    <property type="entry name" value="Methyl-accepting chemotaxis protein"/>
    <property type="match status" value="1"/>
</dbReference>
<dbReference type="EMBL" id="CP014223">
    <property type="protein sequence ID" value="AMJ41173.1"/>
    <property type="molecule type" value="Genomic_DNA"/>
</dbReference>
<evidence type="ECO:0000256" key="1">
    <source>
        <dbReference type="ARBA" id="ARBA00022500"/>
    </source>
</evidence>
<evidence type="ECO:0000313" key="9">
    <source>
        <dbReference type="Proteomes" id="UP000068026"/>
    </source>
</evidence>
<proteinExistence type="inferred from homology"/>
<evidence type="ECO:0000313" key="10">
    <source>
        <dbReference type="Proteomes" id="UP000184204"/>
    </source>
</evidence>
<evidence type="ECO:0000313" key="8">
    <source>
        <dbReference type="EMBL" id="SHE65195.1"/>
    </source>
</evidence>
<dbReference type="KEGG" id="cpro:CPRO_15800"/>
<gene>
    <name evidence="7" type="primary">tap_6</name>
    <name evidence="7" type="ORF">CPRO_15800</name>
    <name evidence="8" type="ORF">SAMN02745151_01391</name>
</gene>
<dbReference type="PRINTS" id="PR00260">
    <property type="entry name" value="CHEMTRNSDUCR"/>
</dbReference>
<dbReference type="AlphaFoldDB" id="A0A0X1U8B6"/>
<dbReference type="EMBL" id="FQUA01000004">
    <property type="protein sequence ID" value="SHE65195.1"/>
    <property type="molecule type" value="Genomic_DNA"/>
</dbReference>
<dbReference type="GO" id="GO:0005886">
    <property type="term" value="C:plasma membrane"/>
    <property type="evidence" value="ECO:0007669"/>
    <property type="project" value="TreeGrafter"/>
</dbReference>
<dbReference type="PROSITE" id="PS50111">
    <property type="entry name" value="CHEMOTAXIS_TRANSDUC_2"/>
    <property type="match status" value="1"/>
</dbReference>
<evidence type="ECO:0000256" key="5">
    <source>
        <dbReference type="SAM" id="Phobius"/>
    </source>
</evidence>
<dbReference type="PANTHER" id="PTHR43531:SF11">
    <property type="entry name" value="METHYL-ACCEPTING CHEMOTAXIS PROTEIN 3"/>
    <property type="match status" value="1"/>
</dbReference>
<keyword evidence="9" id="KW-1185">Reference proteome</keyword>
<keyword evidence="5" id="KW-1133">Transmembrane helix</keyword>
<evidence type="ECO:0000259" key="6">
    <source>
        <dbReference type="PROSITE" id="PS50111"/>
    </source>
</evidence>
<keyword evidence="5" id="KW-0812">Transmembrane</keyword>
<reference evidence="7 9" key="1">
    <citation type="journal article" date="2016" name="Genome Announc.">
        <title>Complete Genome Sequence of the Amino Acid-Fermenting Clostridium propionicum X2 (DSM 1682).</title>
        <authorList>
            <person name="Poehlein A."/>
            <person name="Schlien K."/>
            <person name="Chowdhury N.P."/>
            <person name="Gottschalk G."/>
            <person name="Buckel W."/>
            <person name="Daniel R."/>
        </authorList>
    </citation>
    <scope>NUCLEOTIDE SEQUENCE [LARGE SCALE GENOMIC DNA]</scope>
    <source>
        <strain evidence="7 9">X2</strain>
    </source>
</reference>
<dbReference type="Proteomes" id="UP000068026">
    <property type="component" value="Chromosome"/>
</dbReference>
<dbReference type="SMART" id="SM00283">
    <property type="entry name" value="MA"/>
    <property type="match status" value="1"/>
</dbReference>
<protein>
    <submittedName>
        <fullName evidence="7 8">Methyl-accepting chemotaxis protein</fullName>
    </submittedName>
</protein>
<dbReference type="InterPro" id="IPR051310">
    <property type="entry name" value="MCP_chemotaxis"/>
</dbReference>
<keyword evidence="4" id="KW-0175">Coiled coil</keyword>
<sequence>MKKYFAFIMQCYLKIKKLILNSFHGIKINTFQFNVKKLQMKGKLKISQKLRLVSIIAIGMNILTISIVFGALKSAEERMGSFYNIEYKNSIQQMQIRNDVAMLDRGIISAVFRNDHSQSNQDVELAVQKTVADINILKKSFHEEQLMRELNTALNNFLTQEMKVMSFAFAGQTERAFATINGDYEKSVDDLYLILDSVSAKAEEASTKALEKTVQQRKHMTLLLIFVMGISAAVLVSAAGMLEKTLRKATRKILHIADSIEKGELAILEKGHLPGDELDEVICSSEKMVQTLQILISDVACLLDEMAKGNMVYQTSNREYYVGDYQSLLIAAENMQAYINYALNNVSAATLKVEDHVKEVFDGAQNLSYHAIKQDTSITQLSTTLNSISDSANLSGQKIQNMNLAATEMNEQVSITREYMMETTKAIQDVTAHTDKIKRIIRTINEIAFQTDILALNAAIEAARAGDSGRGFSVVAGEVRLLAKKVAEAAKETTELIDNSLQLTDNCGNIVINTAQSLDAVVQRTDEIAEMIALVSEAIQEEQGEIESISREAEKIQQIARMNTETAKLFADGSEEGYQQVHILKKQMLQFVRQEDCSCDAEIG</sequence>
<dbReference type="GO" id="GO:0006935">
    <property type="term" value="P:chemotaxis"/>
    <property type="evidence" value="ECO:0007669"/>
    <property type="project" value="UniProtKB-KW"/>
</dbReference>
<reference evidence="10" key="4">
    <citation type="submission" date="2016-11" db="EMBL/GenBank/DDBJ databases">
        <authorList>
            <person name="Jaros S."/>
            <person name="Januszkiewicz K."/>
            <person name="Wedrychowicz H."/>
        </authorList>
    </citation>
    <scope>NUCLEOTIDE SEQUENCE [LARGE SCALE GENOMIC DNA]</scope>
    <source>
        <strain evidence="10">DSM 1682</strain>
    </source>
</reference>
<dbReference type="InterPro" id="IPR004090">
    <property type="entry name" value="Chemotax_Me-accpt_rcpt"/>
</dbReference>
<evidence type="ECO:0000256" key="3">
    <source>
        <dbReference type="PROSITE-ProRule" id="PRU00284"/>
    </source>
</evidence>
<evidence type="ECO:0000256" key="2">
    <source>
        <dbReference type="ARBA" id="ARBA00029447"/>
    </source>
</evidence>
<evidence type="ECO:0000313" key="7">
    <source>
        <dbReference type="EMBL" id="AMJ41173.1"/>
    </source>
</evidence>
<keyword evidence="5" id="KW-0472">Membrane</keyword>
<feature type="domain" description="Methyl-accepting transducer" evidence="6">
    <location>
        <begin position="349"/>
        <end position="571"/>
    </location>
</feature>
<dbReference type="Proteomes" id="UP000184204">
    <property type="component" value="Unassembled WGS sequence"/>
</dbReference>
<feature type="coiled-coil region" evidence="4">
    <location>
        <begin position="532"/>
        <end position="559"/>
    </location>
</feature>
<dbReference type="SUPFAM" id="SSF58104">
    <property type="entry name" value="Methyl-accepting chemotaxis protein (MCP) signaling domain"/>
    <property type="match status" value="1"/>
</dbReference>
<feature type="transmembrane region" description="Helical" evidence="5">
    <location>
        <begin position="220"/>
        <end position="242"/>
    </location>
</feature>
<reference evidence="9" key="2">
    <citation type="submission" date="2016-01" db="EMBL/GenBank/DDBJ databases">
        <authorList>
            <person name="Poehlein A."/>
            <person name="Schlien K."/>
            <person name="Gottschalk G."/>
            <person name="Buckel W."/>
            <person name="Daniel R."/>
        </authorList>
    </citation>
    <scope>NUCLEOTIDE SEQUENCE [LARGE SCALE GENOMIC DNA]</scope>
    <source>
        <strain evidence="9">X2</strain>
    </source>
</reference>
<comment type="similarity">
    <text evidence="2">Belongs to the methyl-accepting chemotaxis (MCP) protein family.</text>
</comment>
<dbReference type="GO" id="GO:0007165">
    <property type="term" value="P:signal transduction"/>
    <property type="evidence" value="ECO:0007669"/>
    <property type="project" value="UniProtKB-KW"/>
</dbReference>
<dbReference type="Pfam" id="PF00015">
    <property type="entry name" value="MCPsignal"/>
    <property type="match status" value="1"/>
</dbReference>
<dbReference type="InterPro" id="IPR004089">
    <property type="entry name" value="MCPsignal_dom"/>
</dbReference>
<name>A0A0X1U8B6_ANAPI</name>
<reference evidence="8" key="3">
    <citation type="submission" date="2016-11" db="EMBL/GenBank/DDBJ databases">
        <authorList>
            <person name="Varghese N."/>
            <person name="Submissions S."/>
        </authorList>
    </citation>
    <scope>NUCLEOTIDE SEQUENCE</scope>
    <source>
        <strain evidence="8">DSM 1682</strain>
    </source>
</reference>
<keyword evidence="3" id="KW-0807">Transducer</keyword>
<accession>A0A0X1U8B6</accession>
<feature type="transmembrane region" description="Helical" evidence="5">
    <location>
        <begin position="50"/>
        <end position="72"/>
    </location>
</feature>
<organism evidence="8 10">
    <name type="scientific">Anaerotignum propionicum DSM 1682</name>
    <dbReference type="NCBI Taxonomy" id="991789"/>
    <lineage>
        <taxon>Bacteria</taxon>
        <taxon>Bacillati</taxon>
        <taxon>Bacillota</taxon>
        <taxon>Clostridia</taxon>
        <taxon>Lachnospirales</taxon>
        <taxon>Anaerotignaceae</taxon>
        <taxon>Anaerotignum</taxon>
    </lineage>
</organism>
<keyword evidence="1" id="KW-0145">Chemotaxis</keyword>
<evidence type="ECO:0000256" key="4">
    <source>
        <dbReference type="SAM" id="Coils"/>
    </source>
</evidence>
<dbReference type="PANTHER" id="PTHR43531">
    <property type="entry name" value="PROTEIN ICFG"/>
    <property type="match status" value="1"/>
</dbReference>
<dbReference type="GO" id="GO:0004888">
    <property type="term" value="F:transmembrane signaling receptor activity"/>
    <property type="evidence" value="ECO:0007669"/>
    <property type="project" value="InterPro"/>
</dbReference>